<organism evidence="1 2">
    <name type="scientific">Artomyces pyxidatus</name>
    <dbReference type="NCBI Taxonomy" id="48021"/>
    <lineage>
        <taxon>Eukaryota</taxon>
        <taxon>Fungi</taxon>
        <taxon>Dikarya</taxon>
        <taxon>Basidiomycota</taxon>
        <taxon>Agaricomycotina</taxon>
        <taxon>Agaricomycetes</taxon>
        <taxon>Russulales</taxon>
        <taxon>Auriscalpiaceae</taxon>
        <taxon>Artomyces</taxon>
    </lineage>
</organism>
<keyword evidence="2" id="KW-1185">Reference proteome</keyword>
<evidence type="ECO:0000313" key="1">
    <source>
        <dbReference type="EMBL" id="KAI0066061.1"/>
    </source>
</evidence>
<accession>A0ACB8TCQ8</accession>
<dbReference type="EMBL" id="MU277193">
    <property type="protein sequence ID" value="KAI0066061.1"/>
    <property type="molecule type" value="Genomic_DNA"/>
</dbReference>
<gene>
    <name evidence="1" type="ORF">BV25DRAFT_1820908</name>
</gene>
<reference evidence="1" key="1">
    <citation type="submission" date="2021-03" db="EMBL/GenBank/DDBJ databases">
        <authorList>
            <consortium name="DOE Joint Genome Institute"/>
            <person name="Ahrendt S."/>
            <person name="Looney B.P."/>
            <person name="Miyauchi S."/>
            <person name="Morin E."/>
            <person name="Drula E."/>
            <person name="Courty P.E."/>
            <person name="Chicoki N."/>
            <person name="Fauchery L."/>
            <person name="Kohler A."/>
            <person name="Kuo A."/>
            <person name="Labutti K."/>
            <person name="Pangilinan J."/>
            <person name="Lipzen A."/>
            <person name="Riley R."/>
            <person name="Andreopoulos W."/>
            <person name="He G."/>
            <person name="Johnson J."/>
            <person name="Barry K.W."/>
            <person name="Grigoriev I.V."/>
            <person name="Nagy L."/>
            <person name="Hibbett D."/>
            <person name="Henrissat B."/>
            <person name="Matheny P.B."/>
            <person name="Labbe J."/>
            <person name="Martin F."/>
        </authorList>
    </citation>
    <scope>NUCLEOTIDE SEQUENCE</scope>
    <source>
        <strain evidence="1">HHB10654</strain>
    </source>
</reference>
<sequence>MQYDHPPSYRRSRTVSSALTPLNVAPSTPMTPTPGTPNPQHKPLPSMFVKRFSLTSKKNWWMVELDEDEDRRQPVFEDYTPNPPPRPPSPSVSPSGYNPPPRHPNSIFSFPTPAIYSAPPNSTASLAPFAQGSASELFKCIVKKPDVVQLEINGEMQSNATDVATQFLAELRVYTTVAPHRNLPAFLGCLDGIGMVLEFLDGCTLYDLLISARPGLARARARDFYNQLLDALTHIHAHGLSHGDLSLLNIQVTHRGTTLKLLDFGRSTSAASVLEPPDGPPVDPFAPHPRAEQIHPGTRPFCAPEILRGECQDARLADAYSFGMVLVCLERCALVDVEPRDQRKDLLPDGFLDGCALFGQRAAEYLRPFDQRRRLVREDLVEVTDD</sequence>
<evidence type="ECO:0000313" key="2">
    <source>
        <dbReference type="Proteomes" id="UP000814140"/>
    </source>
</evidence>
<dbReference type="Proteomes" id="UP000814140">
    <property type="component" value="Unassembled WGS sequence"/>
</dbReference>
<protein>
    <submittedName>
        <fullName evidence="1">Kinase-like protein</fullName>
    </submittedName>
</protein>
<name>A0ACB8TCQ8_9AGAM</name>
<reference evidence="1" key="2">
    <citation type="journal article" date="2022" name="New Phytol.">
        <title>Evolutionary transition to the ectomycorrhizal habit in the genomes of a hyperdiverse lineage of mushroom-forming fungi.</title>
        <authorList>
            <person name="Looney B."/>
            <person name="Miyauchi S."/>
            <person name="Morin E."/>
            <person name="Drula E."/>
            <person name="Courty P.E."/>
            <person name="Kohler A."/>
            <person name="Kuo A."/>
            <person name="LaButti K."/>
            <person name="Pangilinan J."/>
            <person name="Lipzen A."/>
            <person name="Riley R."/>
            <person name="Andreopoulos W."/>
            <person name="He G."/>
            <person name="Johnson J."/>
            <person name="Nolan M."/>
            <person name="Tritt A."/>
            <person name="Barry K.W."/>
            <person name="Grigoriev I.V."/>
            <person name="Nagy L.G."/>
            <person name="Hibbett D."/>
            <person name="Henrissat B."/>
            <person name="Matheny P.B."/>
            <person name="Labbe J."/>
            <person name="Martin F.M."/>
        </authorList>
    </citation>
    <scope>NUCLEOTIDE SEQUENCE</scope>
    <source>
        <strain evidence="1">HHB10654</strain>
    </source>
</reference>
<comment type="caution">
    <text evidence="1">The sequence shown here is derived from an EMBL/GenBank/DDBJ whole genome shotgun (WGS) entry which is preliminary data.</text>
</comment>
<proteinExistence type="predicted"/>